<feature type="chain" id="PRO_5033009434" evidence="1">
    <location>
        <begin position="21"/>
        <end position="221"/>
    </location>
</feature>
<comment type="caution">
    <text evidence="2">The sequence shown here is derived from an EMBL/GenBank/DDBJ whole genome shotgun (WGS) entry which is preliminary data.</text>
</comment>
<name>A0A835Y048_9CHLO</name>
<protein>
    <submittedName>
        <fullName evidence="2">Uncharacterized protein</fullName>
    </submittedName>
</protein>
<sequence length="221" mass="22348">MLRAYLELLLQLARLGVATGDGKLVNGVVKAVNGALRVLLIDPHGAGVLPQVPGAGLSGQARRGAVAAAQLLRLPSSTCPSPYVAPEQALPAVQPALQARAAAEVARADVAAKSAAVQALRATDRSAKAQAFTARGRRQACGHLFRAVREAEAALAEAQSAFRAAMSHAAAAAATAAELTASFRDVLAAAPAALRLLAESPDEATLAERVDSGRAATAVVA</sequence>
<dbReference type="EMBL" id="JAEHOE010000080">
    <property type="protein sequence ID" value="KAG2488764.1"/>
    <property type="molecule type" value="Genomic_DNA"/>
</dbReference>
<reference evidence="2" key="1">
    <citation type="journal article" date="2020" name="bioRxiv">
        <title>Comparative genomics of Chlamydomonas.</title>
        <authorList>
            <person name="Craig R.J."/>
            <person name="Hasan A.R."/>
            <person name="Ness R.W."/>
            <person name="Keightley P.D."/>
        </authorList>
    </citation>
    <scope>NUCLEOTIDE SEQUENCE</scope>
    <source>
        <strain evidence="2">CCAP 11/70</strain>
    </source>
</reference>
<evidence type="ECO:0000313" key="3">
    <source>
        <dbReference type="Proteomes" id="UP000612055"/>
    </source>
</evidence>
<feature type="signal peptide" evidence="1">
    <location>
        <begin position="1"/>
        <end position="20"/>
    </location>
</feature>
<organism evidence="2 3">
    <name type="scientific">Edaphochlamys debaryana</name>
    <dbReference type="NCBI Taxonomy" id="47281"/>
    <lineage>
        <taxon>Eukaryota</taxon>
        <taxon>Viridiplantae</taxon>
        <taxon>Chlorophyta</taxon>
        <taxon>core chlorophytes</taxon>
        <taxon>Chlorophyceae</taxon>
        <taxon>CS clade</taxon>
        <taxon>Chlamydomonadales</taxon>
        <taxon>Chlamydomonadales incertae sedis</taxon>
        <taxon>Edaphochlamys</taxon>
    </lineage>
</organism>
<keyword evidence="3" id="KW-1185">Reference proteome</keyword>
<proteinExistence type="predicted"/>
<gene>
    <name evidence="2" type="ORF">HYH03_012762</name>
</gene>
<dbReference type="AlphaFoldDB" id="A0A835Y048"/>
<dbReference type="Proteomes" id="UP000612055">
    <property type="component" value="Unassembled WGS sequence"/>
</dbReference>
<evidence type="ECO:0000313" key="2">
    <source>
        <dbReference type="EMBL" id="KAG2488764.1"/>
    </source>
</evidence>
<keyword evidence="1" id="KW-0732">Signal</keyword>
<accession>A0A835Y048</accession>
<evidence type="ECO:0000256" key="1">
    <source>
        <dbReference type="SAM" id="SignalP"/>
    </source>
</evidence>